<dbReference type="EMBL" id="FOCI01000009">
    <property type="protein sequence ID" value="SEN09608.1"/>
    <property type="molecule type" value="Genomic_DNA"/>
</dbReference>
<dbReference type="InterPro" id="IPR027417">
    <property type="entry name" value="P-loop_NTPase"/>
</dbReference>
<protein>
    <recommendedName>
        <fullName evidence="3">LPS sulfotransferase NodH</fullName>
    </recommendedName>
</protein>
<organism evidence="1 2">
    <name type="scientific">Loktanella fryxellensis</name>
    <dbReference type="NCBI Taxonomy" id="245187"/>
    <lineage>
        <taxon>Bacteria</taxon>
        <taxon>Pseudomonadati</taxon>
        <taxon>Pseudomonadota</taxon>
        <taxon>Alphaproteobacteria</taxon>
        <taxon>Rhodobacterales</taxon>
        <taxon>Roseobacteraceae</taxon>
        <taxon>Loktanella</taxon>
    </lineage>
</organism>
<dbReference type="AlphaFoldDB" id="A0A1H8DSS9"/>
<dbReference type="Gene3D" id="3.40.50.300">
    <property type="entry name" value="P-loop containing nucleotide triphosphate hydrolases"/>
    <property type="match status" value="1"/>
</dbReference>
<dbReference type="STRING" id="245187.SAMN04488003_10933"/>
<evidence type="ECO:0000313" key="1">
    <source>
        <dbReference type="EMBL" id="SEN09608.1"/>
    </source>
</evidence>
<accession>A0A1H8DSS9</accession>
<gene>
    <name evidence="1" type="ORF">SAMN04488003_10933</name>
</gene>
<name>A0A1H8DSS9_9RHOB</name>
<keyword evidence="2" id="KW-1185">Reference proteome</keyword>
<evidence type="ECO:0008006" key="3">
    <source>
        <dbReference type="Google" id="ProtNLM"/>
    </source>
</evidence>
<evidence type="ECO:0000313" key="2">
    <source>
        <dbReference type="Proteomes" id="UP000199585"/>
    </source>
</evidence>
<sequence>MSKYDYFVVFAEMRTGSNFLEANLNMNDGVACLGEAFNPHFIGYPNSADVLGVTQGEREADPQMLIDRIKAAPGLNGFRFFNDHDGRVLDIALTDPRCAKIVLTRNPVDSFISWKIAKATGQWKLTNATHAKTETVPFDAAEFEAHLAALQQFQTLILNTLQRSGQTAFHVAYEDLQDVAVMNGLVRWLGVDSEITALNKKLKKQNPMPMANKVANFAQMEQALARLDRFNLSRTPNFEPRRGPMIPTYVAAANSPLLYMPLKSGPNAAVQDWLAALDEVTPADLRTGFGQKTLRDWQRAHVEHRTFTVIRHPVVWAHTAFCDRILATGPGTFAEIRGTLRKIHGVAVPDGGPVPETDVVYDMKAHRLAFLAFLRFLRNNLSAQTAVRTDAAWASQSSLLQGMADFGVADVVAREAGLRGHLAWLAGQIGRTTMPPLPAVTDPHGARLAAIYDDAVEIAAQDAYGRDYDAFGFGPLSRTDA</sequence>
<reference evidence="1 2" key="1">
    <citation type="submission" date="2016-10" db="EMBL/GenBank/DDBJ databases">
        <authorList>
            <person name="de Groot N.N."/>
        </authorList>
    </citation>
    <scope>NUCLEOTIDE SEQUENCE [LARGE SCALE GENOMIC DNA]</scope>
    <source>
        <strain evidence="1 2">DSM 16213</strain>
    </source>
</reference>
<dbReference type="RefSeq" id="WP_177174615.1">
    <property type="nucleotide sequence ID" value="NZ_FOCI01000009.1"/>
</dbReference>
<dbReference type="Proteomes" id="UP000199585">
    <property type="component" value="Unassembled WGS sequence"/>
</dbReference>
<proteinExistence type="predicted"/>
<dbReference type="SUPFAM" id="SSF52540">
    <property type="entry name" value="P-loop containing nucleoside triphosphate hydrolases"/>
    <property type="match status" value="1"/>
</dbReference>